<dbReference type="InterPro" id="IPR012255">
    <property type="entry name" value="ETF_b"/>
</dbReference>
<dbReference type="Proteomes" id="UP000589036">
    <property type="component" value="Unassembled WGS sequence"/>
</dbReference>
<dbReference type="RefSeq" id="WP_179644930.1">
    <property type="nucleotide sequence ID" value="NZ_BAAAYY010000031.1"/>
</dbReference>
<evidence type="ECO:0000256" key="1">
    <source>
        <dbReference type="ARBA" id="ARBA00001974"/>
    </source>
</evidence>
<organism evidence="6 7">
    <name type="scientific">Spinactinospora alkalitolerans</name>
    <dbReference type="NCBI Taxonomy" id="687207"/>
    <lineage>
        <taxon>Bacteria</taxon>
        <taxon>Bacillati</taxon>
        <taxon>Actinomycetota</taxon>
        <taxon>Actinomycetes</taxon>
        <taxon>Streptosporangiales</taxon>
        <taxon>Nocardiopsidaceae</taxon>
        <taxon>Spinactinospora</taxon>
    </lineage>
</organism>
<feature type="compositionally biased region" description="Low complexity" evidence="4">
    <location>
        <begin position="255"/>
        <end position="268"/>
    </location>
</feature>
<comment type="function">
    <text evidence="3">The electron transfer flavoprotein serves as a specific electron acceptor for other dehydrogenases. It transfers the electrons to the main respiratory chain via ETF-ubiquinone oxidoreductase (ETF dehydrogenase).</text>
</comment>
<feature type="compositionally biased region" description="Pro residues" evidence="4">
    <location>
        <begin position="230"/>
        <end position="244"/>
    </location>
</feature>
<evidence type="ECO:0000313" key="7">
    <source>
        <dbReference type="Proteomes" id="UP000589036"/>
    </source>
</evidence>
<evidence type="ECO:0000256" key="3">
    <source>
        <dbReference type="ARBA" id="ARBA00025649"/>
    </source>
</evidence>
<dbReference type="NCBIfam" id="TIGR04503">
    <property type="entry name" value="mft_etfB"/>
    <property type="match status" value="1"/>
</dbReference>
<dbReference type="SMART" id="SM00893">
    <property type="entry name" value="ETF"/>
    <property type="match status" value="1"/>
</dbReference>
<evidence type="ECO:0000259" key="5">
    <source>
        <dbReference type="SMART" id="SM00893"/>
    </source>
</evidence>
<dbReference type="AlphaFoldDB" id="A0A852TZJ1"/>
<gene>
    <name evidence="6" type="ORF">HDA32_004351</name>
</gene>
<keyword evidence="7" id="KW-1185">Reference proteome</keyword>
<evidence type="ECO:0000256" key="4">
    <source>
        <dbReference type="SAM" id="MobiDB-lite"/>
    </source>
</evidence>
<comment type="caution">
    <text evidence="6">The sequence shown here is derived from an EMBL/GenBank/DDBJ whole genome shotgun (WGS) entry which is preliminary data.</text>
</comment>
<feature type="region of interest" description="Disordered" evidence="4">
    <location>
        <begin position="218"/>
        <end position="270"/>
    </location>
</feature>
<dbReference type="EMBL" id="JACCCC010000001">
    <property type="protein sequence ID" value="NYE49231.1"/>
    <property type="molecule type" value="Genomic_DNA"/>
</dbReference>
<evidence type="ECO:0000256" key="2">
    <source>
        <dbReference type="ARBA" id="ARBA00011355"/>
    </source>
</evidence>
<reference evidence="6 7" key="1">
    <citation type="submission" date="2020-07" db="EMBL/GenBank/DDBJ databases">
        <title>Sequencing the genomes of 1000 actinobacteria strains.</title>
        <authorList>
            <person name="Klenk H.-P."/>
        </authorList>
    </citation>
    <scope>NUCLEOTIDE SEQUENCE [LARGE SCALE GENOMIC DNA]</scope>
    <source>
        <strain evidence="6 7">CXB654</strain>
    </source>
</reference>
<feature type="domain" description="Electron transfer flavoprotein alpha/beta-subunit N-terminal" evidence="5">
    <location>
        <begin position="26"/>
        <end position="214"/>
    </location>
</feature>
<accession>A0A852TZJ1</accession>
<dbReference type="InterPro" id="IPR030982">
    <property type="entry name" value="Mft_EtfB"/>
</dbReference>
<comment type="subunit">
    <text evidence="2">Heterodimer of an alpha and a beta subunit.</text>
</comment>
<name>A0A852TZJ1_9ACTN</name>
<proteinExistence type="predicted"/>
<sequence>MTVAVAIKLVDLRPEIDPLSGTVRGGHRWDRHTLGVSAADWAAVETALRIGSAWGQEVVVVSVGPPEAEGVLREALTLGAVRAVRVELPTAGPHGSASSSTVAAALASVVGSEGPAPAGLVVCGAASPDRGSGSVPAFLAEELGAAQALGLVSLETAESRGRGELRGVRRLDGGGRERLRVAVPAVVSVEAGVAVVRRASLEGLLGARSSVVETALAPAPRDGFSGFPHRPGPFRPRPRALPRPDPSEDARRRALALAGAPGGRTAPRVVTADPERAADELLDYLREIGLLPRGAGAG</sequence>
<dbReference type="Pfam" id="PF01012">
    <property type="entry name" value="ETF"/>
    <property type="match status" value="1"/>
</dbReference>
<evidence type="ECO:0000313" key="6">
    <source>
        <dbReference type="EMBL" id="NYE49231.1"/>
    </source>
</evidence>
<dbReference type="PANTHER" id="PTHR21294">
    <property type="entry name" value="ELECTRON TRANSFER FLAVOPROTEIN BETA-SUBUNIT"/>
    <property type="match status" value="1"/>
</dbReference>
<dbReference type="SUPFAM" id="SSF52402">
    <property type="entry name" value="Adenine nucleotide alpha hydrolases-like"/>
    <property type="match status" value="1"/>
</dbReference>
<protein>
    <submittedName>
        <fullName evidence="6">Electron transfer flavoprotein beta subunit</fullName>
    </submittedName>
</protein>
<comment type="cofactor">
    <cofactor evidence="1">
        <name>FAD</name>
        <dbReference type="ChEBI" id="CHEBI:57692"/>
    </cofactor>
</comment>
<dbReference type="InterPro" id="IPR014730">
    <property type="entry name" value="ETF_a/b_N"/>
</dbReference>
<dbReference type="InterPro" id="IPR014729">
    <property type="entry name" value="Rossmann-like_a/b/a_fold"/>
</dbReference>
<dbReference type="Gene3D" id="3.40.50.620">
    <property type="entry name" value="HUPs"/>
    <property type="match status" value="1"/>
</dbReference>
<dbReference type="GO" id="GO:0009055">
    <property type="term" value="F:electron transfer activity"/>
    <property type="evidence" value="ECO:0007669"/>
    <property type="project" value="InterPro"/>
</dbReference>